<dbReference type="Proteomes" id="UP001055303">
    <property type="component" value="Unassembled WGS sequence"/>
</dbReference>
<dbReference type="OrthoDB" id="9809693at2"/>
<dbReference type="AlphaFoldDB" id="A0A564G546"/>
<dbReference type="GO" id="GO:0008270">
    <property type="term" value="F:zinc ion binding"/>
    <property type="evidence" value="ECO:0007669"/>
    <property type="project" value="InterPro"/>
</dbReference>
<dbReference type="GO" id="GO:0003677">
    <property type="term" value="F:DNA binding"/>
    <property type="evidence" value="ECO:0007669"/>
    <property type="project" value="InterPro"/>
</dbReference>
<accession>A0A564G546</accession>
<dbReference type="Pfam" id="PF05443">
    <property type="entry name" value="ROS_MUCR"/>
    <property type="match status" value="1"/>
</dbReference>
<proteinExistence type="inferred from homology"/>
<dbReference type="Proteomes" id="UP000401717">
    <property type="component" value="Unassembled WGS sequence"/>
</dbReference>
<evidence type="ECO:0000313" key="4">
    <source>
        <dbReference type="EMBL" id="VUF15655.1"/>
    </source>
</evidence>
<comment type="similarity">
    <text evidence="1">Belongs to the ros/MucR family.</text>
</comment>
<reference evidence="3" key="3">
    <citation type="submission" date="2021-08" db="EMBL/GenBank/DDBJ databases">
        <authorList>
            <person name="Tani A."/>
            <person name="Ola A."/>
            <person name="Ogura Y."/>
            <person name="Katsura K."/>
            <person name="Hayashi T."/>
        </authorList>
    </citation>
    <scope>NUCLEOTIDE SEQUENCE</scope>
    <source>
        <strain evidence="3">DSM 22415</strain>
    </source>
</reference>
<dbReference type="EMBL" id="BPQI01000028">
    <property type="protein sequence ID" value="GJD55403.1"/>
    <property type="molecule type" value="Genomic_DNA"/>
</dbReference>
<name>A0A564G546_9HYPH</name>
<dbReference type="Gene3D" id="1.10.10.1550">
    <property type="entry name" value="ROS/MUCR transcriptional regulator protein"/>
    <property type="match status" value="1"/>
</dbReference>
<keyword evidence="6" id="KW-1185">Reference proteome</keyword>
<dbReference type="EMBL" id="CABFVH010000064">
    <property type="protein sequence ID" value="VUF15655.1"/>
    <property type="molecule type" value="Genomic_DNA"/>
</dbReference>
<dbReference type="InterPro" id="IPR041920">
    <property type="entry name" value="ROS/MUCR_sf"/>
</dbReference>
<feature type="region of interest" description="Disordered" evidence="2">
    <location>
        <begin position="128"/>
        <end position="176"/>
    </location>
</feature>
<evidence type="ECO:0000313" key="5">
    <source>
        <dbReference type="Proteomes" id="UP000401717"/>
    </source>
</evidence>
<protein>
    <submittedName>
        <fullName evidence="4">Transcriptional regulatory protein ros</fullName>
    </submittedName>
</protein>
<dbReference type="GO" id="GO:0006355">
    <property type="term" value="P:regulation of DNA-templated transcription"/>
    <property type="evidence" value="ECO:0007669"/>
    <property type="project" value="InterPro"/>
</dbReference>
<gene>
    <name evidence="4" type="primary">ros_13</name>
    <name evidence="3" type="ORF">IFDJLNFL_1288</name>
    <name evidence="4" type="ORF">MTDSW087_05399</name>
</gene>
<reference evidence="3" key="2">
    <citation type="journal article" date="2021" name="Front. Microbiol.">
        <title>Comprehensive Comparative Genomics and Phenotyping of Methylobacterium Species.</title>
        <authorList>
            <person name="Alessa O."/>
            <person name="Ogura Y."/>
            <person name="Fujitani Y."/>
            <person name="Takami H."/>
            <person name="Hayashi T."/>
            <person name="Sahin N."/>
            <person name="Tani A."/>
        </authorList>
    </citation>
    <scope>NUCLEOTIDE SEQUENCE</scope>
    <source>
        <strain evidence="3">DSM 22415</strain>
    </source>
</reference>
<feature type="compositionally biased region" description="Low complexity" evidence="2">
    <location>
        <begin position="134"/>
        <end position="157"/>
    </location>
</feature>
<evidence type="ECO:0000256" key="1">
    <source>
        <dbReference type="ARBA" id="ARBA00007031"/>
    </source>
</evidence>
<dbReference type="RefSeq" id="WP_144768439.1">
    <property type="nucleotide sequence ID" value="NZ_BPQI01000028.1"/>
</dbReference>
<evidence type="ECO:0000313" key="6">
    <source>
        <dbReference type="Proteomes" id="UP001055303"/>
    </source>
</evidence>
<sequence>MSSTEAQADLTELSAEIVSAYVSNNSVPVSDLGALISSVHGALQALTQPPETQQTGPEKATPAQIRKSVTPDALISFIDGKPYKTLKRHLTKHGLDMTGYRERFGLPHDYPSTSVNYSAARSQLARTLGLGRKAAGQATPEPEPEAAPAEAAPTRAKAAPKGRGRRKGGSVAEAAE</sequence>
<dbReference type="InterPro" id="IPR008807">
    <property type="entry name" value="ROS_MUCR"/>
</dbReference>
<organism evidence="4 5">
    <name type="scientific">Methylobacterium dankookense</name>
    <dbReference type="NCBI Taxonomy" id="560405"/>
    <lineage>
        <taxon>Bacteria</taxon>
        <taxon>Pseudomonadati</taxon>
        <taxon>Pseudomonadota</taxon>
        <taxon>Alphaproteobacteria</taxon>
        <taxon>Hyphomicrobiales</taxon>
        <taxon>Methylobacteriaceae</taxon>
        <taxon>Methylobacterium</taxon>
    </lineage>
</organism>
<reference evidence="4 5" key="1">
    <citation type="submission" date="2019-06" db="EMBL/GenBank/DDBJ databases">
        <authorList>
            <person name="Rodrigo-Torres L."/>
            <person name="Arahal R. D."/>
            <person name="Lucena T."/>
        </authorList>
    </citation>
    <scope>NUCLEOTIDE SEQUENCE [LARGE SCALE GENOMIC DNA]</scope>
    <source>
        <strain evidence="4 5">SW08-7</strain>
    </source>
</reference>
<evidence type="ECO:0000256" key="2">
    <source>
        <dbReference type="SAM" id="MobiDB-lite"/>
    </source>
</evidence>
<evidence type="ECO:0000313" key="3">
    <source>
        <dbReference type="EMBL" id="GJD55403.1"/>
    </source>
</evidence>
<feature type="compositionally biased region" description="Basic residues" evidence="2">
    <location>
        <begin position="158"/>
        <end position="168"/>
    </location>
</feature>